<evidence type="ECO:0000313" key="3">
    <source>
        <dbReference type="Proteomes" id="UP000799779"/>
    </source>
</evidence>
<keyword evidence="3" id="KW-1185">Reference proteome</keyword>
<accession>A0A6A5VTT0</accession>
<sequence length="131" mass="14192">MPTLIYLALLLLGLFNNLVLASPTGAAGEDFPLSPLFIIGNTTGELTIEDQNYDPRATTYITTNDGDIIIDGDIKHCTVDDLNIKNPPPGADVNAFSNNALAWPDARIRYKYTSNAVEGKLNNIVEEAIGR</sequence>
<proteinExistence type="predicted"/>
<dbReference type="EMBL" id="ML977797">
    <property type="protein sequence ID" value="KAF1992790.1"/>
    <property type="molecule type" value="Genomic_DNA"/>
</dbReference>
<dbReference type="AlphaFoldDB" id="A0A6A5VTT0"/>
<feature type="signal peptide" evidence="1">
    <location>
        <begin position="1"/>
        <end position="21"/>
    </location>
</feature>
<organism evidence="2 3">
    <name type="scientific">Amniculicola lignicola CBS 123094</name>
    <dbReference type="NCBI Taxonomy" id="1392246"/>
    <lineage>
        <taxon>Eukaryota</taxon>
        <taxon>Fungi</taxon>
        <taxon>Dikarya</taxon>
        <taxon>Ascomycota</taxon>
        <taxon>Pezizomycotina</taxon>
        <taxon>Dothideomycetes</taxon>
        <taxon>Pleosporomycetidae</taxon>
        <taxon>Pleosporales</taxon>
        <taxon>Amniculicolaceae</taxon>
        <taxon>Amniculicola</taxon>
    </lineage>
</organism>
<evidence type="ECO:0000256" key="1">
    <source>
        <dbReference type="SAM" id="SignalP"/>
    </source>
</evidence>
<protein>
    <submittedName>
        <fullName evidence="2">Uncharacterized protein</fullName>
    </submittedName>
</protein>
<gene>
    <name evidence="2" type="ORF">P154DRAFT_595227</name>
</gene>
<keyword evidence="1" id="KW-0732">Signal</keyword>
<evidence type="ECO:0000313" key="2">
    <source>
        <dbReference type="EMBL" id="KAF1992790.1"/>
    </source>
</evidence>
<name>A0A6A5VTT0_9PLEO</name>
<dbReference type="Proteomes" id="UP000799779">
    <property type="component" value="Unassembled WGS sequence"/>
</dbReference>
<reference evidence="2" key="1">
    <citation type="journal article" date="2020" name="Stud. Mycol.">
        <title>101 Dothideomycetes genomes: a test case for predicting lifestyles and emergence of pathogens.</title>
        <authorList>
            <person name="Haridas S."/>
            <person name="Albert R."/>
            <person name="Binder M."/>
            <person name="Bloem J."/>
            <person name="Labutti K."/>
            <person name="Salamov A."/>
            <person name="Andreopoulos B."/>
            <person name="Baker S."/>
            <person name="Barry K."/>
            <person name="Bills G."/>
            <person name="Bluhm B."/>
            <person name="Cannon C."/>
            <person name="Castanera R."/>
            <person name="Culley D."/>
            <person name="Daum C."/>
            <person name="Ezra D."/>
            <person name="Gonzalez J."/>
            <person name="Henrissat B."/>
            <person name="Kuo A."/>
            <person name="Liang C."/>
            <person name="Lipzen A."/>
            <person name="Lutzoni F."/>
            <person name="Magnuson J."/>
            <person name="Mondo S."/>
            <person name="Nolan M."/>
            <person name="Ohm R."/>
            <person name="Pangilinan J."/>
            <person name="Park H.-J."/>
            <person name="Ramirez L."/>
            <person name="Alfaro M."/>
            <person name="Sun H."/>
            <person name="Tritt A."/>
            <person name="Yoshinaga Y."/>
            <person name="Zwiers L.-H."/>
            <person name="Turgeon B."/>
            <person name="Goodwin S."/>
            <person name="Spatafora J."/>
            <person name="Crous P."/>
            <person name="Grigoriev I."/>
        </authorList>
    </citation>
    <scope>NUCLEOTIDE SEQUENCE</scope>
    <source>
        <strain evidence="2">CBS 123094</strain>
    </source>
</reference>
<feature type="chain" id="PRO_5025556139" evidence="1">
    <location>
        <begin position="22"/>
        <end position="131"/>
    </location>
</feature>